<keyword evidence="1" id="KW-0732">Signal</keyword>
<evidence type="ECO:0008006" key="4">
    <source>
        <dbReference type="Google" id="ProtNLM"/>
    </source>
</evidence>
<feature type="signal peptide" evidence="1">
    <location>
        <begin position="1"/>
        <end position="28"/>
    </location>
</feature>
<sequence length="145" mass="15992">MLQVTKNRHRNSLLLVILWITSCSTLPAGTRFAQGIALTDHINTPILSIYGQQIKGPWYTRDAAIRTLFTDSLCIHASAYSSDTTRYTLSTGKDQTTADEAPIYLTFTSLEGAVSRFSVESLTDSSLVLMSLENGNIWTLTRGSK</sequence>
<feature type="chain" id="PRO_5015121543" description="Lipocalin-like protein" evidence="1">
    <location>
        <begin position="29"/>
        <end position="145"/>
    </location>
</feature>
<proteinExistence type="predicted"/>
<evidence type="ECO:0000313" key="3">
    <source>
        <dbReference type="Proteomes" id="UP000240572"/>
    </source>
</evidence>
<comment type="caution">
    <text evidence="2">The sequence shown here is derived from an EMBL/GenBank/DDBJ whole genome shotgun (WGS) entry which is preliminary data.</text>
</comment>
<gene>
    <name evidence="2" type="ORF">B0I18_10265</name>
</gene>
<protein>
    <recommendedName>
        <fullName evidence="4">Lipocalin-like protein</fullName>
    </recommendedName>
</protein>
<evidence type="ECO:0000313" key="2">
    <source>
        <dbReference type="EMBL" id="PSK93096.1"/>
    </source>
</evidence>
<dbReference type="EMBL" id="PYGD01000002">
    <property type="protein sequence ID" value="PSK93096.1"/>
    <property type="molecule type" value="Genomic_DNA"/>
</dbReference>
<name>A0A2P8D787_9BACT</name>
<reference evidence="2 3" key="1">
    <citation type="submission" date="2018-03" db="EMBL/GenBank/DDBJ databases">
        <title>Genomic Encyclopedia of Type Strains, Phase III (KMG-III): the genomes of soil and plant-associated and newly described type strains.</title>
        <authorList>
            <person name="Whitman W."/>
        </authorList>
    </citation>
    <scope>NUCLEOTIDE SEQUENCE [LARGE SCALE GENOMIC DNA]</scope>
    <source>
        <strain evidence="2 3">CGMCC 1.12700</strain>
    </source>
</reference>
<dbReference type="AlphaFoldDB" id="A0A2P8D787"/>
<dbReference type="Proteomes" id="UP000240572">
    <property type="component" value="Unassembled WGS sequence"/>
</dbReference>
<organism evidence="2 3">
    <name type="scientific">Taibaiella chishuiensis</name>
    <dbReference type="NCBI Taxonomy" id="1434707"/>
    <lineage>
        <taxon>Bacteria</taxon>
        <taxon>Pseudomonadati</taxon>
        <taxon>Bacteroidota</taxon>
        <taxon>Chitinophagia</taxon>
        <taxon>Chitinophagales</taxon>
        <taxon>Chitinophagaceae</taxon>
        <taxon>Taibaiella</taxon>
    </lineage>
</organism>
<evidence type="ECO:0000256" key="1">
    <source>
        <dbReference type="SAM" id="SignalP"/>
    </source>
</evidence>
<dbReference type="PROSITE" id="PS51257">
    <property type="entry name" value="PROKAR_LIPOPROTEIN"/>
    <property type="match status" value="1"/>
</dbReference>
<keyword evidence="3" id="KW-1185">Reference proteome</keyword>
<accession>A0A2P8D787</accession>